<keyword evidence="6" id="KW-1185">Reference proteome</keyword>
<accession>A0A3N2PNU1</accession>
<evidence type="ECO:0000256" key="3">
    <source>
        <dbReference type="ARBA" id="ARBA00022833"/>
    </source>
</evidence>
<dbReference type="RefSeq" id="XP_028463969.1">
    <property type="nucleotide sequence ID" value="XM_028610720.1"/>
</dbReference>
<gene>
    <name evidence="5" type="ORF">SODALDRAFT_328533</name>
</gene>
<evidence type="ECO:0000256" key="2">
    <source>
        <dbReference type="ARBA" id="ARBA00022771"/>
    </source>
</evidence>
<feature type="domain" description="Zinc finger RING-type eukaryotic" evidence="4">
    <location>
        <begin position="81"/>
        <end position="99"/>
    </location>
</feature>
<sequence>MAEQLLEADASWFPSLRPILASNPDLLSILVLVCRCCDREMRPLHLALPPVVDLKQWAYNGLSAIGDATPPDEREQVGLLPTILPCGHIVCRKCLYQDSQFDEEFLDQRINTDTFADISEDQEEQENFALACDMLIREENLQEEIISRDEVLNECLASGAATVEEYEAMKQTCPVDGCRTCSGALSYCLTDCTSWMEGVPFPTTEEELANVPLTRPEGQYVFANAFALRPTHYPRDTFAVTWIADMCHRCRAVREIARHMYAWNATHHPSERISICFVTDPGVRAEYEEDPRFETLRALSDWMTESYHAKVRATPWNVPPGGAVPCHARFVARQIDRPCICTIADDTWVEGVTPCDVFKEHWIWGDAVFDGWMTCQNYVSRARDMGLVP</sequence>
<keyword evidence="2" id="KW-0863">Zinc-finger</keyword>
<dbReference type="Proteomes" id="UP000272025">
    <property type="component" value="Unassembled WGS sequence"/>
</dbReference>
<reference evidence="5 6" key="1">
    <citation type="journal article" date="2018" name="Mol. Ecol.">
        <title>The obligate alkalophilic soda-lake fungus Sodiomyces alkalinus has shifted to a protein diet.</title>
        <authorList>
            <person name="Grum-Grzhimaylo A.A."/>
            <person name="Falkoski D.L."/>
            <person name="van den Heuvel J."/>
            <person name="Valero-Jimenez C.A."/>
            <person name="Min B."/>
            <person name="Choi I.G."/>
            <person name="Lipzen A."/>
            <person name="Daum C.G."/>
            <person name="Aanen D.K."/>
            <person name="Tsang A."/>
            <person name="Henrissat B."/>
            <person name="Bilanenko E.N."/>
            <person name="de Vries R.P."/>
            <person name="van Kan J.A.L."/>
            <person name="Grigoriev I.V."/>
            <person name="Debets A.J.M."/>
        </authorList>
    </citation>
    <scope>NUCLEOTIDE SEQUENCE [LARGE SCALE GENOMIC DNA]</scope>
    <source>
        <strain evidence="5 6">F11</strain>
    </source>
</reference>
<keyword evidence="3" id="KW-0862">Zinc</keyword>
<dbReference type="GeneID" id="39579198"/>
<dbReference type="EMBL" id="ML119060">
    <property type="protein sequence ID" value="ROT36163.1"/>
    <property type="molecule type" value="Genomic_DNA"/>
</dbReference>
<evidence type="ECO:0000313" key="5">
    <source>
        <dbReference type="EMBL" id="ROT36163.1"/>
    </source>
</evidence>
<dbReference type="Pfam" id="PF13445">
    <property type="entry name" value="zf-RING_UBOX"/>
    <property type="match status" value="1"/>
</dbReference>
<dbReference type="AlphaFoldDB" id="A0A3N2PNU1"/>
<evidence type="ECO:0000313" key="6">
    <source>
        <dbReference type="Proteomes" id="UP000272025"/>
    </source>
</evidence>
<evidence type="ECO:0000256" key="1">
    <source>
        <dbReference type="ARBA" id="ARBA00022723"/>
    </source>
</evidence>
<organism evidence="5 6">
    <name type="scientific">Sodiomyces alkalinus (strain CBS 110278 / VKM F-3762 / F11)</name>
    <name type="common">Alkaliphilic filamentous fungus</name>
    <dbReference type="NCBI Taxonomy" id="1314773"/>
    <lineage>
        <taxon>Eukaryota</taxon>
        <taxon>Fungi</taxon>
        <taxon>Dikarya</taxon>
        <taxon>Ascomycota</taxon>
        <taxon>Pezizomycotina</taxon>
        <taxon>Sordariomycetes</taxon>
        <taxon>Hypocreomycetidae</taxon>
        <taxon>Glomerellales</taxon>
        <taxon>Plectosphaerellaceae</taxon>
        <taxon>Sodiomyces</taxon>
    </lineage>
</organism>
<protein>
    <recommendedName>
        <fullName evidence="4">Zinc finger RING-type eukaryotic domain-containing protein</fullName>
    </recommendedName>
</protein>
<evidence type="ECO:0000259" key="4">
    <source>
        <dbReference type="Pfam" id="PF13445"/>
    </source>
</evidence>
<name>A0A3N2PNU1_SODAK</name>
<dbReference type="InterPro" id="IPR027370">
    <property type="entry name" value="Znf-RING_euk"/>
</dbReference>
<proteinExistence type="predicted"/>
<keyword evidence="1" id="KW-0479">Metal-binding</keyword>